<reference evidence="2" key="2">
    <citation type="submission" date="2023-03" db="EMBL/GenBank/DDBJ databases">
        <authorList>
            <person name="Inwood S.N."/>
            <person name="Skelly J.G."/>
            <person name="Guhlin J."/>
            <person name="Harrop T.W.R."/>
            <person name="Goldson S.G."/>
            <person name="Dearden P.K."/>
        </authorList>
    </citation>
    <scope>NUCLEOTIDE SEQUENCE</scope>
    <source>
        <strain evidence="2">Lincoln</strain>
        <tissue evidence="2">Whole body</tissue>
    </source>
</reference>
<protein>
    <recommendedName>
        <fullName evidence="1">AB hydrolase-1 domain-containing protein</fullName>
    </recommendedName>
</protein>
<evidence type="ECO:0000313" key="2">
    <source>
        <dbReference type="EMBL" id="KAK0169170.1"/>
    </source>
</evidence>
<dbReference type="InterPro" id="IPR029058">
    <property type="entry name" value="AB_hydrolase_fold"/>
</dbReference>
<dbReference type="GO" id="GO:0047372">
    <property type="term" value="F:monoacylglycerol lipase activity"/>
    <property type="evidence" value="ECO:0007669"/>
    <property type="project" value="TreeGrafter"/>
</dbReference>
<dbReference type="GO" id="GO:0012505">
    <property type="term" value="C:endomembrane system"/>
    <property type="evidence" value="ECO:0007669"/>
    <property type="project" value="TreeGrafter"/>
</dbReference>
<dbReference type="PANTHER" id="PTHR12277">
    <property type="entry name" value="ALPHA/BETA HYDROLASE DOMAIN-CONTAINING PROTEIN"/>
    <property type="match status" value="1"/>
</dbReference>
<sequence>RTPNGDTLVITCEGNCGFYEVGLMSTPLGKGYSVLGWNHPGFGGSTGSPFPEAEINGIETVMKYAMEKLGFTEENIIIFGWSIGGFTATWAAMNNPGIHGLILDATFDDVLPLATARMPKVIDGIVRNVIRKYLNLNISEQLKRFCIIILSVDLER</sequence>
<dbReference type="SUPFAM" id="SSF53474">
    <property type="entry name" value="alpha/beta-Hydrolases"/>
    <property type="match status" value="1"/>
</dbReference>
<dbReference type="InterPro" id="IPR000073">
    <property type="entry name" value="AB_hydrolase_1"/>
</dbReference>
<dbReference type="Gene3D" id="3.40.50.1820">
    <property type="entry name" value="alpha/beta hydrolase"/>
    <property type="match status" value="1"/>
</dbReference>
<reference evidence="2" key="1">
    <citation type="journal article" date="2023" name="bioRxiv">
        <title>Scaffold-level genome assemblies of two parasitoid biocontrol wasps reveal the parthenogenesis mechanism and an associated novel virus.</title>
        <authorList>
            <person name="Inwood S."/>
            <person name="Skelly J."/>
            <person name="Guhlin J."/>
            <person name="Harrop T."/>
            <person name="Goldson S."/>
            <person name="Dearden P."/>
        </authorList>
    </citation>
    <scope>NUCLEOTIDE SEQUENCE</scope>
    <source>
        <strain evidence="2">Lincoln</strain>
        <tissue evidence="2">Whole body</tissue>
    </source>
</reference>
<dbReference type="GO" id="GO:0004620">
    <property type="term" value="F:phospholipase activity"/>
    <property type="evidence" value="ECO:0007669"/>
    <property type="project" value="TreeGrafter"/>
</dbReference>
<accession>A0AA39FGI2</accession>
<gene>
    <name evidence="2" type="ORF">PV327_011735</name>
</gene>
<feature type="domain" description="AB hydrolase-1" evidence="1">
    <location>
        <begin position="8"/>
        <end position="135"/>
    </location>
</feature>
<dbReference type="PANTHER" id="PTHR12277:SF72">
    <property type="entry name" value="BAT5L PROTEIN"/>
    <property type="match status" value="1"/>
</dbReference>
<dbReference type="GO" id="GO:0052651">
    <property type="term" value="P:monoacylglycerol catabolic process"/>
    <property type="evidence" value="ECO:0007669"/>
    <property type="project" value="TreeGrafter"/>
</dbReference>
<proteinExistence type="predicted"/>
<dbReference type="GO" id="GO:0006660">
    <property type="term" value="P:phosphatidylserine catabolic process"/>
    <property type="evidence" value="ECO:0007669"/>
    <property type="project" value="TreeGrafter"/>
</dbReference>
<dbReference type="Proteomes" id="UP001168972">
    <property type="component" value="Unassembled WGS sequence"/>
</dbReference>
<keyword evidence="3" id="KW-1185">Reference proteome</keyword>
<name>A0AA39FGI2_MICHY</name>
<dbReference type="AlphaFoldDB" id="A0AA39FGI2"/>
<dbReference type="Pfam" id="PF00561">
    <property type="entry name" value="Abhydrolase_1"/>
    <property type="match status" value="1"/>
</dbReference>
<feature type="non-terminal residue" evidence="2">
    <location>
        <position position="156"/>
    </location>
</feature>
<evidence type="ECO:0000313" key="3">
    <source>
        <dbReference type="Proteomes" id="UP001168972"/>
    </source>
</evidence>
<dbReference type="EMBL" id="JAQQBR010001807">
    <property type="protein sequence ID" value="KAK0169170.1"/>
    <property type="molecule type" value="Genomic_DNA"/>
</dbReference>
<comment type="caution">
    <text evidence="2">The sequence shown here is derived from an EMBL/GenBank/DDBJ whole genome shotgun (WGS) entry which is preliminary data.</text>
</comment>
<evidence type="ECO:0000259" key="1">
    <source>
        <dbReference type="Pfam" id="PF00561"/>
    </source>
</evidence>
<feature type="non-terminal residue" evidence="2">
    <location>
        <position position="1"/>
    </location>
</feature>
<organism evidence="2 3">
    <name type="scientific">Microctonus hyperodae</name>
    <name type="common">Parasitoid wasp</name>
    <dbReference type="NCBI Taxonomy" id="165561"/>
    <lineage>
        <taxon>Eukaryota</taxon>
        <taxon>Metazoa</taxon>
        <taxon>Ecdysozoa</taxon>
        <taxon>Arthropoda</taxon>
        <taxon>Hexapoda</taxon>
        <taxon>Insecta</taxon>
        <taxon>Pterygota</taxon>
        <taxon>Neoptera</taxon>
        <taxon>Endopterygota</taxon>
        <taxon>Hymenoptera</taxon>
        <taxon>Apocrita</taxon>
        <taxon>Ichneumonoidea</taxon>
        <taxon>Braconidae</taxon>
        <taxon>Euphorinae</taxon>
        <taxon>Microctonus</taxon>
    </lineage>
</organism>